<keyword evidence="1" id="KW-0732">Signal</keyword>
<gene>
    <name evidence="2" type="ORF">L613_004300000030</name>
</gene>
<comment type="caution">
    <text evidence="2">The sequence shown here is derived from an EMBL/GenBank/DDBJ whole genome shotgun (WGS) entry which is preliminary data.</text>
</comment>
<organism evidence="2 3">
    <name type="scientific">Pseudoxanthomonas taiwanensis J19</name>
    <dbReference type="NCBI Taxonomy" id="935569"/>
    <lineage>
        <taxon>Bacteria</taxon>
        <taxon>Pseudomonadati</taxon>
        <taxon>Pseudomonadota</taxon>
        <taxon>Gammaproteobacteria</taxon>
        <taxon>Lysobacterales</taxon>
        <taxon>Lysobacteraceae</taxon>
        <taxon>Pseudoxanthomonas</taxon>
    </lineage>
</organism>
<accession>A0A562DH42</accession>
<evidence type="ECO:0000313" key="3">
    <source>
        <dbReference type="Proteomes" id="UP000321583"/>
    </source>
</evidence>
<evidence type="ECO:0000313" key="2">
    <source>
        <dbReference type="EMBL" id="TWH08942.1"/>
    </source>
</evidence>
<reference evidence="2 3" key="1">
    <citation type="submission" date="2019-07" db="EMBL/GenBank/DDBJ databases">
        <title>Genome sequencing of lignin-degrading bacterial isolates.</title>
        <authorList>
            <person name="Gladden J."/>
        </authorList>
    </citation>
    <scope>NUCLEOTIDE SEQUENCE [LARGE SCALE GENOMIC DNA]</scope>
    <source>
        <strain evidence="2 3">J19</strain>
    </source>
</reference>
<dbReference type="RefSeq" id="WP_028914361.1">
    <property type="nucleotide sequence ID" value="NZ_VLJS01000073.1"/>
</dbReference>
<dbReference type="AlphaFoldDB" id="A0A562DH42"/>
<evidence type="ECO:0000256" key="1">
    <source>
        <dbReference type="SAM" id="SignalP"/>
    </source>
</evidence>
<dbReference type="EMBL" id="VLJS01000073">
    <property type="protein sequence ID" value="TWH08942.1"/>
    <property type="molecule type" value="Genomic_DNA"/>
</dbReference>
<sequence>MNAKTLAASLALALAATPAFAAETPRVDHIVDLPAVEVRPDPALRAELAANRIVDLPAVVVRPTTAQKAEYLAVQAMQGRIVDLATVYVRPTAEQLAERAAIVAREQAEALAVQVGNTLAGQAQAHVGGLAAMGN</sequence>
<keyword evidence="3" id="KW-1185">Reference proteome</keyword>
<name>A0A562DH42_9GAMM</name>
<protein>
    <submittedName>
        <fullName evidence="2">Uncharacterized protein</fullName>
    </submittedName>
</protein>
<dbReference type="OrthoDB" id="5988666at2"/>
<proteinExistence type="predicted"/>
<feature type="chain" id="PRO_5021998396" evidence="1">
    <location>
        <begin position="22"/>
        <end position="135"/>
    </location>
</feature>
<feature type="signal peptide" evidence="1">
    <location>
        <begin position="1"/>
        <end position="21"/>
    </location>
</feature>
<dbReference type="Proteomes" id="UP000321583">
    <property type="component" value="Unassembled WGS sequence"/>
</dbReference>